<comment type="caution">
    <text evidence="1">The sequence shown here is derived from an EMBL/GenBank/DDBJ whole genome shotgun (WGS) entry which is preliminary data.</text>
</comment>
<accession>A0A6N7PML5</accession>
<evidence type="ECO:0000313" key="1">
    <source>
        <dbReference type="EMBL" id="MRG91394.1"/>
    </source>
</evidence>
<evidence type="ECO:0000313" key="2">
    <source>
        <dbReference type="Proteomes" id="UP000440224"/>
    </source>
</evidence>
<name>A0A6N7PML5_9BACT</name>
<sequence length="191" mass="20429">MNRRIFFLPLFALALGLAGCSDDVGSEEDARRAYVGLDRSIDKAMQLGFQGFNAASNANIDPQMTNGDRAGTLTVSGKVDQGDSPNKTMTLNEVMKDYSDDGEITYNTSGTAPVIDLKLNNIPNGTITGRLDGAFTMSGELEGNVTLNLTIDGELQPTMADPMKVERKPGTTKISGTATSDYGTYDVDLTR</sequence>
<dbReference type="EMBL" id="WJIE01000001">
    <property type="protein sequence ID" value="MRG91394.1"/>
    <property type="molecule type" value="Genomic_DNA"/>
</dbReference>
<dbReference type="Proteomes" id="UP000440224">
    <property type="component" value="Unassembled WGS sequence"/>
</dbReference>
<dbReference type="OrthoDB" id="5504096at2"/>
<organism evidence="1 2">
    <name type="scientific">Polyangium spumosum</name>
    <dbReference type="NCBI Taxonomy" id="889282"/>
    <lineage>
        <taxon>Bacteria</taxon>
        <taxon>Pseudomonadati</taxon>
        <taxon>Myxococcota</taxon>
        <taxon>Polyangia</taxon>
        <taxon>Polyangiales</taxon>
        <taxon>Polyangiaceae</taxon>
        <taxon>Polyangium</taxon>
    </lineage>
</organism>
<dbReference type="RefSeq" id="WP_153818190.1">
    <property type="nucleotide sequence ID" value="NZ_WJIE01000001.1"/>
</dbReference>
<gene>
    <name evidence="1" type="ORF">GF068_05580</name>
</gene>
<keyword evidence="2" id="KW-1185">Reference proteome</keyword>
<proteinExistence type="predicted"/>
<protein>
    <submittedName>
        <fullName evidence="1">Uncharacterized protein</fullName>
    </submittedName>
</protein>
<dbReference type="AlphaFoldDB" id="A0A6N7PML5"/>
<reference evidence="1 2" key="1">
    <citation type="submission" date="2019-10" db="EMBL/GenBank/DDBJ databases">
        <title>A soil myxobacterium in the family Polyangiaceae.</title>
        <authorList>
            <person name="Li Y."/>
            <person name="Wang J."/>
        </authorList>
    </citation>
    <scope>NUCLEOTIDE SEQUENCE [LARGE SCALE GENOMIC DNA]</scope>
    <source>
        <strain evidence="1 2">DSM 14734</strain>
    </source>
</reference>